<reference evidence="6" key="2">
    <citation type="submission" date="2012-04" db="EMBL/GenBank/DDBJ databases">
        <title>Complete genome sequence of Providencia stuartii clinical isolate MRSN 2154.</title>
        <authorList>
            <person name="Clifford R.J."/>
            <person name="Hang J."/>
            <person name="Riley M.C."/>
            <person name="Onmus-Leone F."/>
            <person name="Kuschner R.A."/>
            <person name="Lesho E.P."/>
            <person name="Waterman P.E."/>
        </authorList>
    </citation>
    <scope>NUCLEOTIDE SEQUENCE [LARGE SCALE GENOMIC DNA]</scope>
    <source>
        <strain evidence="6">MRSN 2154</strain>
    </source>
</reference>
<organism evidence="5 6">
    <name type="scientific">Providencia stuartii (strain MRSN 2154)</name>
    <dbReference type="NCBI Taxonomy" id="1157951"/>
    <lineage>
        <taxon>Bacteria</taxon>
        <taxon>Pseudomonadati</taxon>
        <taxon>Pseudomonadota</taxon>
        <taxon>Gammaproteobacteria</taxon>
        <taxon>Enterobacterales</taxon>
        <taxon>Morganellaceae</taxon>
        <taxon>Providencia</taxon>
    </lineage>
</organism>
<dbReference type="InterPro" id="IPR036388">
    <property type="entry name" value="WH-like_DNA-bd_sf"/>
</dbReference>
<dbReference type="SMART" id="SM00345">
    <property type="entry name" value="HTH_GNTR"/>
    <property type="match status" value="1"/>
</dbReference>
<dbReference type="KEGG" id="psi:S70_10640"/>
<dbReference type="GO" id="GO:0003677">
    <property type="term" value="F:DNA binding"/>
    <property type="evidence" value="ECO:0007669"/>
    <property type="project" value="UniProtKB-KW"/>
</dbReference>
<proteinExistence type="predicted"/>
<dbReference type="RefSeq" id="WP_014657178.1">
    <property type="nucleotide sequence ID" value="NC_017731.1"/>
</dbReference>
<gene>
    <name evidence="5" type="ordered locus">S70_10640</name>
</gene>
<dbReference type="AlphaFoldDB" id="A0A140NPV7"/>
<dbReference type="PATRIC" id="fig|1157951.4.peg.2142"/>
<dbReference type="InterPro" id="IPR028978">
    <property type="entry name" value="Chorismate_lyase_/UTRA_dom_sf"/>
</dbReference>
<sequence length="246" mass="27374">MQVRFLEWIKNQLDVNSTMPLYRQLQQAIESAIEHKIVDAGDYLPAERYLAQQLNLSRVTISKAMQSLEKKGAVVRQQGVGTQVAKYLGYSLSHESGFTSQVIKAGGTVTTQWLLRTLTEATADIAAKLGLAVGSQIAQLRRIRIANGQPVSFENNYIPAQYLPEPEKLTDSLYALWGSQGITFNHVQHKVKAISCNEEYANWLNTTVGAPLLQVKQTSTLQGGVIIEYSEIICRGDIYELEFNSP</sequence>
<dbReference type="Pfam" id="PF00392">
    <property type="entry name" value="GntR"/>
    <property type="match status" value="1"/>
</dbReference>
<evidence type="ECO:0000259" key="4">
    <source>
        <dbReference type="PROSITE" id="PS50949"/>
    </source>
</evidence>
<evidence type="ECO:0000256" key="2">
    <source>
        <dbReference type="ARBA" id="ARBA00023125"/>
    </source>
</evidence>
<evidence type="ECO:0000256" key="1">
    <source>
        <dbReference type="ARBA" id="ARBA00023015"/>
    </source>
</evidence>
<keyword evidence="3" id="KW-0804">Transcription</keyword>
<dbReference type="InterPro" id="IPR011663">
    <property type="entry name" value="UTRA"/>
</dbReference>
<dbReference type="GO" id="GO:0045892">
    <property type="term" value="P:negative regulation of DNA-templated transcription"/>
    <property type="evidence" value="ECO:0007669"/>
    <property type="project" value="TreeGrafter"/>
</dbReference>
<dbReference type="InterPro" id="IPR050679">
    <property type="entry name" value="Bact_HTH_transcr_reg"/>
</dbReference>
<dbReference type="Gene3D" id="3.40.1410.10">
    <property type="entry name" value="Chorismate lyase-like"/>
    <property type="match status" value="1"/>
</dbReference>
<protein>
    <submittedName>
        <fullName evidence="5">Transcriptional regulator</fullName>
    </submittedName>
</protein>
<dbReference type="Pfam" id="PF07702">
    <property type="entry name" value="UTRA"/>
    <property type="match status" value="1"/>
</dbReference>
<dbReference type="PANTHER" id="PTHR44846:SF1">
    <property type="entry name" value="MANNOSYL-D-GLYCERATE TRANSPORT_METABOLISM SYSTEM REPRESSOR MNGR-RELATED"/>
    <property type="match status" value="1"/>
</dbReference>
<name>A0A140NPV7_PROSM</name>
<dbReference type="PROSITE" id="PS50949">
    <property type="entry name" value="HTH_GNTR"/>
    <property type="match status" value="1"/>
</dbReference>
<dbReference type="GeneID" id="93521289"/>
<dbReference type="OrthoDB" id="5829312at2"/>
<feature type="domain" description="HTH gntR-type" evidence="4">
    <location>
        <begin position="19"/>
        <end position="87"/>
    </location>
</feature>
<dbReference type="InterPro" id="IPR000524">
    <property type="entry name" value="Tscrpt_reg_HTH_GntR"/>
</dbReference>
<dbReference type="PANTHER" id="PTHR44846">
    <property type="entry name" value="MANNOSYL-D-GLYCERATE TRANSPORT/METABOLISM SYSTEM REPRESSOR MNGR-RELATED"/>
    <property type="match status" value="1"/>
</dbReference>
<dbReference type="Gene3D" id="1.10.10.10">
    <property type="entry name" value="Winged helix-like DNA-binding domain superfamily/Winged helix DNA-binding domain"/>
    <property type="match status" value="1"/>
</dbReference>
<evidence type="ECO:0000313" key="6">
    <source>
        <dbReference type="Proteomes" id="UP000005012"/>
    </source>
</evidence>
<dbReference type="HOGENOM" id="CLU_063236_2_3_6"/>
<dbReference type="Proteomes" id="UP000005012">
    <property type="component" value="Chromosome"/>
</dbReference>
<keyword evidence="1" id="KW-0805">Transcription regulation</keyword>
<dbReference type="CDD" id="cd07377">
    <property type="entry name" value="WHTH_GntR"/>
    <property type="match status" value="1"/>
</dbReference>
<dbReference type="EMBL" id="CP003488">
    <property type="protein sequence ID" value="AFH93982.1"/>
    <property type="molecule type" value="Genomic_DNA"/>
</dbReference>
<dbReference type="SMART" id="SM00866">
    <property type="entry name" value="UTRA"/>
    <property type="match status" value="1"/>
</dbReference>
<dbReference type="InterPro" id="IPR036390">
    <property type="entry name" value="WH_DNA-bd_sf"/>
</dbReference>
<dbReference type="SUPFAM" id="SSF64288">
    <property type="entry name" value="Chorismate lyase-like"/>
    <property type="match status" value="1"/>
</dbReference>
<dbReference type="SUPFAM" id="SSF46785">
    <property type="entry name" value="Winged helix' DNA-binding domain"/>
    <property type="match status" value="1"/>
</dbReference>
<accession>A0A140NPV7</accession>
<reference evidence="5 6" key="1">
    <citation type="journal article" date="2012" name="J. Bacteriol.">
        <title>Complete Genome Sequence of Providencia stuartii Clinical Isolate MRSN 2154.</title>
        <authorList>
            <person name="Clifford R.J."/>
            <person name="Hang J."/>
            <person name="Riley M.C."/>
            <person name="Onmus-Leone F."/>
            <person name="Kuschner R.A."/>
            <person name="Lesho E.P."/>
            <person name="Waterman P.E."/>
        </authorList>
    </citation>
    <scope>NUCLEOTIDE SEQUENCE [LARGE SCALE GENOMIC DNA]</scope>
    <source>
        <strain evidence="5 6">MRSN 2154</strain>
    </source>
</reference>
<evidence type="ECO:0000256" key="3">
    <source>
        <dbReference type="ARBA" id="ARBA00023163"/>
    </source>
</evidence>
<keyword evidence="2" id="KW-0238">DNA-binding</keyword>
<evidence type="ECO:0000313" key="5">
    <source>
        <dbReference type="EMBL" id="AFH93982.1"/>
    </source>
</evidence>
<dbReference type="GO" id="GO:0003700">
    <property type="term" value="F:DNA-binding transcription factor activity"/>
    <property type="evidence" value="ECO:0007669"/>
    <property type="project" value="InterPro"/>
</dbReference>
<dbReference type="PRINTS" id="PR00035">
    <property type="entry name" value="HTHGNTR"/>
</dbReference>